<evidence type="ECO:0000313" key="3">
    <source>
        <dbReference type="Proteomes" id="UP000827092"/>
    </source>
</evidence>
<name>A0AAV6VZU7_9ARAC</name>
<dbReference type="Proteomes" id="UP000827092">
    <property type="component" value="Unassembled WGS sequence"/>
</dbReference>
<gene>
    <name evidence="2" type="ORF">JTE90_019852</name>
</gene>
<organism evidence="2 3">
    <name type="scientific">Oedothorax gibbosus</name>
    <dbReference type="NCBI Taxonomy" id="931172"/>
    <lineage>
        <taxon>Eukaryota</taxon>
        <taxon>Metazoa</taxon>
        <taxon>Ecdysozoa</taxon>
        <taxon>Arthropoda</taxon>
        <taxon>Chelicerata</taxon>
        <taxon>Arachnida</taxon>
        <taxon>Araneae</taxon>
        <taxon>Araneomorphae</taxon>
        <taxon>Entelegynae</taxon>
        <taxon>Araneoidea</taxon>
        <taxon>Linyphiidae</taxon>
        <taxon>Erigoninae</taxon>
        <taxon>Oedothorax</taxon>
    </lineage>
</organism>
<reference evidence="2 3" key="1">
    <citation type="journal article" date="2022" name="Nat. Ecol. Evol.">
        <title>A masculinizing supergene underlies an exaggerated male reproductive morph in a spider.</title>
        <authorList>
            <person name="Hendrickx F."/>
            <person name="De Corte Z."/>
            <person name="Sonet G."/>
            <person name="Van Belleghem S.M."/>
            <person name="Kostlbacher S."/>
            <person name="Vangestel C."/>
        </authorList>
    </citation>
    <scope>NUCLEOTIDE SEQUENCE [LARGE SCALE GENOMIC DNA]</scope>
    <source>
        <strain evidence="2">W744_W776</strain>
    </source>
</reference>
<dbReference type="AlphaFoldDB" id="A0AAV6VZU7"/>
<accession>A0AAV6VZU7</accession>
<sequence>MTFVAFRCGNVVREGSVRNRKNGRSCPPQNATPALVLVTFQKPARLQSKVDLCGSHIRSGSTFHSAPKILVSDDSFLANKFCSRVTCENVRKGLPAVSLLPYDKDVEEHAWERNKNHILNDFLFKGIIHATCLDAPDRRPATCCCCISIHNSVRPLWPCDACLIKYGARPPFLTGLIPIIRALRWHQERLKTAFNAGFYVSRNGNGKFSKLRLHSSSAPRDGPPQSKPDQTLMRPNQARSKRMARSRQQRAEESQ</sequence>
<comment type="caution">
    <text evidence="2">The sequence shown here is derived from an EMBL/GenBank/DDBJ whole genome shotgun (WGS) entry which is preliminary data.</text>
</comment>
<feature type="compositionally biased region" description="Basic residues" evidence="1">
    <location>
        <begin position="239"/>
        <end position="248"/>
    </location>
</feature>
<evidence type="ECO:0000256" key="1">
    <source>
        <dbReference type="SAM" id="MobiDB-lite"/>
    </source>
</evidence>
<evidence type="ECO:0000313" key="2">
    <source>
        <dbReference type="EMBL" id="KAG8201213.1"/>
    </source>
</evidence>
<protein>
    <submittedName>
        <fullName evidence="2">Uncharacterized protein</fullName>
    </submittedName>
</protein>
<feature type="region of interest" description="Disordered" evidence="1">
    <location>
        <begin position="210"/>
        <end position="255"/>
    </location>
</feature>
<feature type="compositionally biased region" description="Polar residues" evidence="1">
    <location>
        <begin position="227"/>
        <end position="238"/>
    </location>
</feature>
<keyword evidence="3" id="KW-1185">Reference proteome</keyword>
<proteinExistence type="predicted"/>
<dbReference type="EMBL" id="JAFNEN010000007">
    <property type="protein sequence ID" value="KAG8201213.1"/>
    <property type="molecule type" value="Genomic_DNA"/>
</dbReference>